<dbReference type="EC" id="3.1.4.1" evidence="10"/>
<comment type="cofactor">
    <cofactor evidence="10">
        <name>Mg(2+)</name>
        <dbReference type="ChEBI" id="CHEBI:18420"/>
    </cofactor>
    <cofactor evidence="10">
        <name>Mn(2+)</name>
        <dbReference type="ChEBI" id="CHEBI:29035"/>
    </cofactor>
</comment>
<dbReference type="InterPro" id="IPR049126">
    <property type="entry name" value="FAN1-like_TPR"/>
</dbReference>
<keyword evidence="8 9" id="KW-0234">DNA repair</keyword>
<evidence type="ECO:0000256" key="10">
    <source>
        <dbReference type="RuleBase" id="RU365033"/>
    </source>
</evidence>
<keyword evidence="10" id="KW-0464">Manganese</keyword>
<evidence type="ECO:0000256" key="5">
    <source>
        <dbReference type="ARBA" id="ARBA00022801"/>
    </source>
</evidence>
<dbReference type="Gene3D" id="3.30.160.60">
    <property type="entry name" value="Classic Zinc Finger"/>
    <property type="match status" value="1"/>
</dbReference>
<evidence type="ECO:0000256" key="11">
    <source>
        <dbReference type="SAM" id="MobiDB-lite"/>
    </source>
</evidence>
<dbReference type="SMART" id="SM00734">
    <property type="entry name" value="ZnF_Rad18"/>
    <property type="match status" value="1"/>
</dbReference>
<feature type="region of interest" description="Disordered" evidence="11">
    <location>
        <begin position="36"/>
        <end position="93"/>
    </location>
</feature>
<evidence type="ECO:0000256" key="9">
    <source>
        <dbReference type="PROSITE-ProRule" id="PRU01256"/>
    </source>
</evidence>
<evidence type="ECO:0000313" key="13">
    <source>
        <dbReference type="EMBL" id="JAT41241.1"/>
    </source>
</evidence>
<evidence type="ECO:0000256" key="2">
    <source>
        <dbReference type="ARBA" id="ARBA00022723"/>
    </source>
</evidence>
<keyword evidence="6" id="KW-0862">Zinc</keyword>
<evidence type="ECO:0000256" key="3">
    <source>
        <dbReference type="ARBA" id="ARBA00022763"/>
    </source>
</evidence>
<feature type="domain" description="UBZ4-type" evidence="12">
    <location>
        <begin position="100"/>
        <end position="129"/>
    </location>
</feature>
<comment type="subcellular location">
    <subcellularLocation>
        <location evidence="10">Nucleus</location>
    </subcellularLocation>
</comment>
<dbReference type="GO" id="GO:0070336">
    <property type="term" value="F:flap-structured DNA binding"/>
    <property type="evidence" value="ECO:0007669"/>
    <property type="project" value="TreeGrafter"/>
</dbReference>
<keyword evidence="4 9" id="KW-0863">Zinc-finger</keyword>
<reference evidence="13" key="1">
    <citation type="submission" date="2015-07" db="EMBL/GenBank/DDBJ databases">
        <title>Transcriptome Assembly of Anthurium amnicola.</title>
        <authorList>
            <person name="Suzuki J."/>
        </authorList>
    </citation>
    <scope>NUCLEOTIDE SEQUENCE</scope>
</reference>
<dbReference type="GO" id="GO:0008409">
    <property type="term" value="F:5'-3' exonuclease activity"/>
    <property type="evidence" value="ECO:0007669"/>
    <property type="project" value="TreeGrafter"/>
</dbReference>
<keyword evidence="2 10" id="KW-0479">Metal-binding</keyword>
<evidence type="ECO:0000256" key="1">
    <source>
        <dbReference type="ARBA" id="ARBA00022722"/>
    </source>
</evidence>
<dbReference type="EMBL" id="GDJX01026695">
    <property type="protein sequence ID" value="JAT41241.1"/>
    <property type="molecule type" value="Transcribed_RNA"/>
</dbReference>
<feature type="compositionally biased region" description="Low complexity" evidence="11">
    <location>
        <begin position="76"/>
        <end position="85"/>
    </location>
</feature>
<keyword evidence="7 10" id="KW-0460">Magnesium</keyword>
<dbReference type="InterPro" id="IPR006642">
    <property type="entry name" value="Rad18_UBZ4"/>
</dbReference>
<evidence type="ECO:0000256" key="4">
    <source>
        <dbReference type="ARBA" id="ARBA00022771"/>
    </source>
</evidence>
<evidence type="ECO:0000256" key="7">
    <source>
        <dbReference type="ARBA" id="ARBA00022842"/>
    </source>
</evidence>
<dbReference type="Gene3D" id="3.30.70.2330">
    <property type="match status" value="1"/>
</dbReference>
<dbReference type="PROSITE" id="PS51908">
    <property type="entry name" value="ZF_UBZ4"/>
    <property type="match status" value="1"/>
</dbReference>
<keyword evidence="3 9" id="KW-0227">DNA damage</keyword>
<feature type="region of interest" description="Disordered" evidence="11">
    <location>
        <begin position="161"/>
        <end position="184"/>
    </location>
</feature>
<protein>
    <recommendedName>
        <fullName evidence="10">Fanconi-associated nuclease</fullName>
        <ecNumber evidence="10">3.1.4.1</ecNumber>
    </recommendedName>
</protein>
<dbReference type="AlphaFoldDB" id="A0A1D1XG67"/>
<dbReference type="Pfam" id="PF08774">
    <property type="entry name" value="VRR_NUC"/>
    <property type="match status" value="1"/>
</dbReference>
<keyword evidence="1 10" id="KW-0540">Nuclease</keyword>
<dbReference type="Pfam" id="PF21170">
    <property type="entry name" value="FAN1_TPR"/>
    <property type="match status" value="1"/>
</dbReference>
<dbReference type="PANTHER" id="PTHR15749">
    <property type="entry name" value="FANCONI-ASSOCIATED NUCLEASE 1"/>
    <property type="match status" value="1"/>
</dbReference>
<dbReference type="InterPro" id="IPR014905">
    <property type="entry name" value="HIRAN"/>
</dbReference>
<evidence type="ECO:0000256" key="8">
    <source>
        <dbReference type="ARBA" id="ARBA00023204"/>
    </source>
</evidence>
<evidence type="ECO:0000259" key="12">
    <source>
        <dbReference type="PROSITE" id="PS51908"/>
    </source>
</evidence>
<comment type="function">
    <text evidence="10">Nuclease required for the repair of DNA interstrand cross-links (ICL). Acts as a 5'-3' exonuclease that anchors at a cut end of DNA and cleaves DNA successively at every third nucleotide, allowing to excise an ICL from one strand through flanking incisions.</text>
</comment>
<dbReference type="InterPro" id="IPR014883">
    <property type="entry name" value="VRR_NUC"/>
</dbReference>
<comment type="similarity">
    <text evidence="10">Belongs to the FAN1 family.</text>
</comment>
<dbReference type="SMART" id="SM00990">
    <property type="entry name" value="VRR_NUC"/>
    <property type="match status" value="1"/>
</dbReference>
<dbReference type="GO" id="GO:0005634">
    <property type="term" value="C:nucleus"/>
    <property type="evidence" value="ECO:0007669"/>
    <property type="project" value="UniProtKB-SubCell"/>
</dbReference>
<dbReference type="GO" id="GO:0008270">
    <property type="term" value="F:zinc ion binding"/>
    <property type="evidence" value="ECO:0007669"/>
    <property type="project" value="UniProtKB-KW"/>
</dbReference>
<feature type="non-terminal residue" evidence="13">
    <location>
        <position position="1"/>
    </location>
</feature>
<dbReference type="InterPro" id="IPR033315">
    <property type="entry name" value="Fan1-like"/>
</dbReference>
<accession>A0A1D1XG67</accession>
<dbReference type="GO" id="GO:0004528">
    <property type="term" value="F:phosphodiesterase I activity"/>
    <property type="evidence" value="ECO:0007669"/>
    <property type="project" value="UniProtKB-EC"/>
</dbReference>
<sequence length="994" mass="111466">SSSSSSSMLAGRESLIRLVGKRKRTLSSSVLNSLLLHDLPIPPPPPLLREGGADGDTAEPSPSAKATASAVEVASDRAAGASSSGHDGRELEDRSYDSDWVSCPVCGSTVRGTDYAVNDHLDSCLRRGTKRKLTQCTLLQLDFFSKSSDKSCSNGAYNQNKYAGERGSDVENEEENPNSYVSETDSNRTCGINEYLSESLLYSQANEAIQEIDNCVTLHNLNPEVPANIKIVDTESISVTSCFSINNINKPEKFASGHTGTVQTLETFIVGHRFHDRVELWPGASISILREPENANDHYAIKVLCTVSGSEWILGHLPRELAKYLSPLIENYDLKFKGFVTSLPKHPLDAIPINLVCENMVPCRGIKPTNIQVFESLWEHALRVVEYAKNFPPNKMRYQQNFHIMIQEVMNQHAHLFTDGENSFLESFFSFSDDCQRIFIRLYTRKGPWFRMSNVHYPEVLDSEKAIKELQLAGYISSFQSLGDPCKIDMMEVSDTLNITELREISNLTLRKKGLTGTKKQDLIDSLCSAYEDGTCPLLLGLVSEKVGVCVKISSVAELLLWRVQDLSAFLLADLGLVKYPSYACNIYHPVFHGRNNLLAYEEAIEVAQIMDQSLDKNNVKMINRCIDISDRRISTSFEEISWSSSFGDQATFLSCFSASWVYSKVVTLGVSFLEHEHRYEDAVKLLKGLLQRCLHGGRRGYWTFRLSVDLEHIGLINESLSVAEEGIRDPWVRAGSKIALQRRVLRLGKPPRRWKIPNFAASVKKNIKEVHVKGRPLNSETGMKNRYYGYDGAQCGVEQLALQYYAGEGGWQGAHTETGIWMTIFGLLMWDVLFADVPDVFRTRFQTAPLDLDSDCFYASRKDIIESQLRKIQDGMAEEILIISWESHVGTACRGVNWDNHSLSVLRAVVSCIGGRCLASICSLLAQDYRNWSSGMPDLLLWRFRGDDGNTGEAKLVEVKGPRDRLSEQQRAWMLFLMDSGFNTELCRVTPIL</sequence>
<gene>
    <name evidence="13" type="primary">Os06g0171800_1</name>
    <name evidence="13" type="ORF">g.42040</name>
</gene>
<dbReference type="InterPro" id="IPR049132">
    <property type="entry name" value="FAN1-like_euk"/>
</dbReference>
<dbReference type="Pfam" id="PF08797">
    <property type="entry name" value="HIRAN"/>
    <property type="match status" value="1"/>
</dbReference>
<dbReference type="GO" id="GO:0017108">
    <property type="term" value="F:5'-flap endonuclease activity"/>
    <property type="evidence" value="ECO:0007669"/>
    <property type="project" value="TreeGrafter"/>
</dbReference>
<keyword evidence="5 10" id="KW-0378">Hydrolase</keyword>
<name>A0A1D1XG67_9ARAE</name>
<dbReference type="CDD" id="cd22326">
    <property type="entry name" value="FAN1-like"/>
    <property type="match status" value="1"/>
</dbReference>
<organism evidence="13">
    <name type="scientific">Anthurium amnicola</name>
    <dbReference type="NCBI Taxonomy" id="1678845"/>
    <lineage>
        <taxon>Eukaryota</taxon>
        <taxon>Viridiplantae</taxon>
        <taxon>Streptophyta</taxon>
        <taxon>Embryophyta</taxon>
        <taxon>Tracheophyta</taxon>
        <taxon>Spermatophyta</taxon>
        <taxon>Magnoliopsida</taxon>
        <taxon>Liliopsida</taxon>
        <taxon>Araceae</taxon>
        <taxon>Pothoideae</taxon>
        <taxon>Potheae</taxon>
        <taxon>Anthurium</taxon>
    </lineage>
</organism>
<comment type="catalytic activity">
    <reaction evidence="10">
        <text>Hydrolytically removes 5'-nucleotides successively from the 3'-hydroxy termini of 3'-hydroxy-terminated oligonucleotides.</text>
        <dbReference type="EC" id="3.1.4.1"/>
    </reaction>
</comment>
<evidence type="ECO:0000256" key="6">
    <source>
        <dbReference type="ARBA" id="ARBA00022833"/>
    </source>
</evidence>
<dbReference type="Pfam" id="PF21315">
    <property type="entry name" value="FAN1_HTH"/>
    <property type="match status" value="1"/>
</dbReference>
<proteinExistence type="inferred from homology"/>
<dbReference type="PANTHER" id="PTHR15749:SF4">
    <property type="entry name" value="FANCONI-ASSOCIATED NUCLEASE 1"/>
    <property type="match status" value="1"/>
</dbReference>
<dbReference type="GO" id="GO:0036297">
    <property type="term" value="P:interstrand cross-link repair"/>
    <property type="evidence" value="ECO:0007669"/>
    <property type="project" value="InterPro"/>
</dbReference>
<keyword evidence="10" id="KW-0539">Nucleus</keyword>
<dbReference type="SMART" id="SM00910">
    <property type="entry name" value="HIRAN"/>
    <property type="match status" value="1"/>
</dbReference>
<dbReference type="InterPro" id="IPR049125">
    <property type="entry name" value="FAN1-like_WH"/>
</dbReference>
<dbReference type="GO" id="GO:0016818">
    <property type="term" value="F:hydrolase activity, acting on acid anhydrides, in phosphorus-containing anhydrides"/>
    <property type="evidence" value="ECO:0007669"/>
    <property type="project" value="InterPro"/>
</dbReference>